<dbReference type="GO" id="GO:0006400">
    <property type="term" value="P:tRNA modification"/>
    <property type="evidence" value="ECO:0007669"/>
    <property type="project" value="InterPro"/>
</dbReference>
<keyword evidence="8" id="KW-0648">Protein biosynthesis</keyword>
<comment type="function">
    <text evidence="7">Catalyzes the tRNA-independent activation of glutamate in presence of ATP and the subsequent transfer of glutamate onto a tRNA(Asp). Glutamate is transferred on the 2-amino-5-(4,5-dihydroxy-2-cyclopenten-1-yl) moiety of the queuosine in the wobble position of the QUC anticodon.</text>
</comment>
<dbReference type="SUPFAM" id="SSF52374">
    <property type="entry name" value="Nucleotidylyl transferase"/>
    <property type="match status" value="1"/>
</dbReference>
<dbReference type="InterPro" id="IPR022380">
    <property type="entry name" value="Glu-Q_tRNA(Asp)_Synthase"/>
</dbReference>
<dbReference type="EMBL" id="JAAZSQ010000007">
    <property type="protein sequence ID" value="NKX54695.1"/>
    <property type="molecule type" value="Genomic_DNA"/>
</dbReference>
<evidence type="ECO:0000256" key="7">
    <source>
        <dbReference type="HAMAP-Rule" id="MF_01428"/>
    </source>
</evidence>
<feature type="compositionally biased region" description="Basic and acidic residues" evidence="9">
    <location>
        <begin position="156"/>
        <end position="165"/>
    </location>
</feature>
<gene>
    <name evidence="7" type="primary">gluQ</name>
    <name evidence="11" type="ORF">HGG74_09125</name>
</gene>
<feature type="binding site" evidence="7">
    <location>
        <begin position="38"/>
        <end position="42"/>
    </location>
    <ligand>
        <name>L-glutamate</name>
        <dbReference type="ChEBI" id="CHEBI:29985"/>
    </ligand>
</feature>
<dbReference type="InterPro" id="IPR000924">
    <property type="entry name" value="Glu/Gln-tRNA-synth"/>
</dbReference>
<evidence type="ECO:0000256" key="9">
    <source>
        <dbReference type="SAM" id="MobiDB-lite"/>
    </source>
</evidence>
<dbReference type="GO" id="GO:0005829">
    <property type="term" value="C:cytosol"/>
    <property type="evidence" value="ECO:0007669"/>
    <property type="project" value="TreeGrafter"/>
</dbReference>
<dbReference type="GO" id="GO:0004818">
    <property type="term" value="F:glutamate-tRNA ligase activity"/>
    <property type="evidence" value="ECO:0007669"/>
    <property type="project" value="TreeGrafter"/>
</dbReference>
<feature type="domain" description="Glutamyl/glutaminyl-tRNA synthetase class Ib catalytic" evidence="10">
    <location>
        <begin position="38"/>
        <end position="296"/>
    </location>
</feature>
<keyword evidence="12" id="KW-1185">Reference proteome</keyword>
<feature type="short sequence motif" description="'HIGH' region" evidence="7">
    <location>
        <begin position="41"/>
        <end position="51"/>
    </location>
</feature>
<feature type="short sequence motif" description="'KMSKS' region" evidence="7">
    <location>
        <begin position="265"/>
        <end position="269"/>
    </location>
</feature>
<keyword evidence="2 7" id="KW-0479">Metal-binding</keyword>
<evidence type="ECO:0000313" key="12">
    <source>
        <dbReference type="Proteomes" id="UP000544090"/>
    </source>
</evidence>
<keyword evidence="1 7" id="KW-0436">Ligase</keyword>
<feature type="binding site" evidence="7">
    <location>
        <position position="153"/>
    </location>
    <ligand>
        <name>Zn(2+)</name>
        <dbReference type="ChEBI" id="CHEBI:29105"/>
    </ligand>
</feature>
<comment type="cofactor">
    <cofactor evidence="7">
        <name>Zn(2+)</name>
        <dbReference type="ChEBI" id="CHEBI:29105"/>
    </cofactor>
    <text evidence="7">Binds 1 zinc ion per subunit.</text>
</comment>
<evidence type="ECO:0000256" key="8">
    <source>
        <dbReference type="RuleBase" id="RU363037"/>
    </source>
</evidence>
<name>A0A7X6K642_9MICC</name>
<dbReference type="PANTHER" id="PTHR43311:SF1">
    <property type="entry name" value="GLUTAMYL-Q TRNA(ASP) SYNTHETASE"/>
    <property type="match status" value="1"/>
</dbReference>
<feature type="binding site" evidence="7">
    <location>
        <position position="227"/>
    </location>
    <ligand>
        <name>L-glutamate</name>
        <dbReference type="ChEBI" id="CHEBI:29985"/>
    </ligand>
</feature>
<organism evidence="11 12">
    <name type="scientific">Arthrobacter mobilis</name>
    <dbReference type="NCBI Taxonomy" id="2724944"/>
    <lineage>
        <taxon>Bacteria</taxon>
        <taxon>Bacillati</taxon>
        <taxon>Actinomycetota</taxon>
        <taxon>Actinomycetes</taxon>
        <taxon>Micrococcales</taxon>
        <taxon>Micrococcaceae</taxon>
        <taxon>Arthrobacter</taxon>
    </lineage>
</organism>
<evidence type="ECO:0000256" key="6">
    <source>
        <dbReference type="ARBA" id="ARBA00023146"/>
    </source>
</evidence>
<dbReference type="PANTHER" id="PTHR43311">
    <property type="entry name" value="GLUTAMATE--TRNA LIGASE"/>
    <property type="match status" value="1"/>
</dbReference>
<sequence length="338" mass="36478">MPDSVPAAVDGHYGLCPRPAAAQYAGGVNPVEPAGAGRFAPSPSGDLHLGNLRTAMLAWLFARSTGRRFLLRIEDLDRVRAGAEHRQLADLAALGLAWDPEVVHQSARIDGYLQAVEELRGHGLVYECYCTRREILHAPTAPHAPQGAYPGTCRNLGEDEREERRRGRPAALRLRADTDHFTIRDQLHGYYTGMVDDMVLLRNDGVPAYNLAVVVDDAAQGVDQVVRGDDLLSSAPRQAYLAGLLGLPAPRYAHVQLVLNSEHRRLAKRDGAVTLGELVRRGLSTDDVRDALLASLGLPAGPLEAALAVFDPAALPREPWIYHGELTGDDGAGVLRGA</sequence>
<dbReference type="PRINTS" id="PR00987">
    <property type="entry name" value="TRNASYNTHGLU"/>
</dbReference>
<comment type="caution">
    <text evidence="11">The sequence shown here is derived from an EMBL/GenBank/DDBJ whole genome shotgun (WGS) entry which is preliminary data.</text>
</comment>
<evidence type="ECO:0000313" key="11">
    <source>
        <dbReference type="EMBL" id="NKX54695.1"/>
    </source>
</evidence>
<dbReference type="GO" id="GO:0005524">
    <property type="term" value="F:ATP binding"/>
    <property type="evidence" value="ECO:0007669"/>
    <property type="project" value="UniProtKB-KW"/>
</dbReference>
<dbReference type="Pfam" id="PF00749">
    <property type="entry name" value="tRNA-synt_1c"/>
    <property type="match status" value="1"/>
</dbReference>
<evidence type="ECO:0000259" key="10">
    <source>
        <dbReference type="Pfam" id="PF00749"/>
    </source>
</evidence>
<dbReference type="InterPro" id="IPR049940">
    <property type="entry name" value="GluQ/Sye"/>
</dbReference>
<evidence type="ECO:0000256" key="4">
    <source>
        <dbReference type="ARBA" id="ARBA00022833"/>
    </source>
</evidence>
<dbReference type="InterPro" id="IPR014729">
    <property type="entry name" value="Rossmann-like_a/b/a_fold"/>
</dbReference>
<keyword evidence="6 7" id="KW-0030">Aminoacyl-tRNA synthetase</keyword>
<comment type="similarity">
    <text evidence="7">Belongs to the class-I aminoacyl-tRNA synthetase family. GluQ subfamily.</text>
</comment>
<dbReference type="Proteomes" id="UP000544090">
    <property type="component" value="Unassembled WGS sequence"/>
</dbReference>
<keyword evidence="3 7" id="KW-0547">Nucleotide-binding</keyword>
<dbReference type="Gene3D" id="3.40.50.620">
    <property type="entry name" value="HUPs"/>
    <property type="match status" value="1"/>
</dbReference>
<keyword evidence="4 7" id="KW-0862">Zinc</keyword>
<evidence type="ECO:0000256" key="3">
    <source>
        <dbReference type="ARBA" id="ARBA00022741"/>
    </source>
</evidence>
<feature type="binding site" evidence="7">
    <location>
        <position position="130"/>
    </location>
    <ligand>
        <name>Zn(2+)</name>
        <dbReference type="ChEBI" id="CHEBI:29105"/>
    </ligand>
</feature>
<dbReference type="InterPro" id="IPR020058">
    <property type="entry name" value="Glu/Gln-tRNA-synth_Ib_cat-dom"/>
</dbReference>
<dbReference type="InterPro" id="IPR001412">
    <property type="entry name" value="aa-tRNA-synth_I_CS"/>
</dbReference>
<dbReference type="EC" id="6.1.1.-" evidence="7"/>
<feature type="region of interest" description="Disordered" evidence="9">
    <location>
        <begin position="141"/>
        <end position="168"/>
    </location>
</feature>
<feature type="binding site" evidence="7">
    <location>
        <position position="268"/>
    </location>
    <ligand>
        <name>ATP</name>
        <dbReference type="ChEBI" id="CHEBI:30616"/>
    </ligand>
</feature>
<feature type="binding site" evidence="7">
    <location>
        <position position="74"/>
    </location>
    <ligand>
        <name>L-glutamate</name>
        <dbReference type="ChEBI" id="CHEBI:29985"/>
    </ligand>
</feature>
<dbReference type="GO" id="GO:0008270">
    <property type="term" value="F:zinc ion binding"/>
    <property type="evidence" value="ECO:0007669"/>
    <property type="project" value="UniProtKB-UniRule"/>
</dbReference>
<protein>
    <recommendedName>
        <fullName evidence="7">Glutamyl-Q tRNA(Asp) synthetase</fullName>
        <shortName evidence="7">Glu-Q-RSs</shortName>
        <ecNumber evidence="7">6.1.1.-</ecNumber>
    </recommendedName>
</protein>
<dbReference type="HAMAP" id="MF_01428">
    <property type="entry name" value="Glu_Q_tRNA_synth"/>
    <property type="match status" value="1"/>
</dbReference>
<accession>A0A7X6K642</accession>
<proteinExistence type="inferred from homology"/>
<feature type="binding site" evidence="7">
    <location>
        <position position="209"/>
    </location>
    <ligand>
        <name>L-glutamate</name>
        <dbReference type="ChEBI" id="CHEBI:29985"/>
    </ligand>
</feature>
<feature type="binding site" evidence="7">
    <location>
        <position position="149"/>
    </location>
    <ligand>
        <name>Zn(2+)</name>
        <dbReference type="ChEBI" id="CHEBI:29105"/>
    </ligand>
</feature>
<dbReference type="PROSITE" id="PS00178">
    <property type="entry name" value="AA_TRNA_LIGASE_I"/>
    <property type="match status" value="1"/>
</dbReference>
<evidence type="ECO:0000256" key="1">
    <source>
        <dbReference type="ARBA" id="ARBA00022598"/>
    </source>
</evidence>
<keyword evidence="5 7" id="KW-0067">ATP-binding</keyword>
<dbReference type="AlphaFoldDB" id="A0A7X6K642"/>
<reference evidence="11 12" key="1">
    <citation type="submission" date="2020-04" db="EMBL/GenBank/DDBJ databases">
        <title>Arthrobacter sp. nov.</title>
        <authorList>
            <person name="Liu S."/>
        </authorList>
    </citation>
    <scope>NUCLEOTIDE SEQUENCE [LARGE SCALE GENOMIC DNA]</scope>
    <source>
        <strain evidence="11 12">E918</strain>
    </source>
</reference>
<dbReference type="GO" id="GO:0006424">
    <property type="term" value="P:glutamyl-tRNA aminoacylation"/>
    <property type="evidence" value="ECO:0007669"/>
    <property type="project" value="InterPro"/>
</dbReference>
<dbReference type="NCBIfam" id="TIGR03838">
    <property type="entry name" value="queuosine_YadB"/>
    <property type="match status" value="1"/>
</dbReference>
<dbReference type="NCBIfam" id="NF004315">
    <property type="entry name" value="PRK05710.1-4"/>
    <property type="match status" value="1"/>
</dbReference>
<evidence type="ECO:0000256" key="5">
    <source>
        <dbReference type="ARBA" id="ARBA00022840"/>
    </source>
</evidence>
<evidence type="ECO:0000256" key="2">
    <source>
        <dbReference type="ARBA" id="ARBA00022723"/>
    </source>
</evidence>
<feature type="binding site" evidence="7">
    <location>
        <position position="128"/>
    </location>
    <ligand>
        <name>Zn(2+)</name>
        <dbReference type="ChEBI" id="CHEBI:29105"/>
    </ligand>
</feature>